<protein>
    <submittedName>
        <fullName evidence="1">Uncharacterized protein</fullName>
    </submittedName>
</protein>
<dbReference type="EMBL" id="CM042043">
    <property type="protein sequence ID" value="KAI3694023.1"/>
    <property type="molecule type" value="Genomic_DNA"/>
</dbReference>
<gene>
    <name evidence="1" type="ORF">L1987_76981</name>
</gene>
<evidence type="ECO:0000313" key="1">
    <source>
        <dbReference type="EMBL" id="KAI3694023.1"/>
    </source>
</evidence>
<reference evidence="1 2" key="2">
    <citation type="journal article" date="2022" name="Mol. Ecol. Resour.">
        <title>The genomes of chicory, endive, great burdock and yacon provide insights into Asteraceae paleo-polyploidization history and plant inulin production.</title>
        <authorList>
            <person name="Fan W."/>
            <person name="Wang S."/>
            <person name="Wang H."/>
            <person name="Wang A."/>
            <person name="Jiang F."/>
            <person name="Liu H."/>
            <person name="Zhao H."/>
            <person name="Xu D."/>
            <person name="Zhang Y."/>
        </authorList>
    </citation>
    <scope>NUCLEOTIDE SEQUENCE [LARGE SCALE GENOMIC DNA]</scope>
    <source>
        <strain evidence="2">cv. Yunnan</strain>
        <tissue evidence="1">Leaves</tissue>
    </source>
</reference>
<dbReference type="Proteomes" id="UP001056120">
    <property type="component" value="Linkage Group LG26"/>
</dbReference>
<accession>A0ACB8Z9J8</accession>
<proteinExistence type="predicted"/>
<sequence length="280" mass="30930">METPKGISPGNYASPETVTTALANENNQRTVTFILPTETEDTKANSTSGLSSSYSSAADLIASSQDLLTEIFLLLPISNESMDDLVDIDRGVYGHNAIHWMSFPNRLVYLKLDEHELVHYVDIDTPDTTIYGTILDEFLAECCDGDKYLVHKQSPKWITVLTMAPPRQEKGGGVMDKSVIEKTTPSQESEFELKKSRKMAPPYRVRLHNDSYNKRGYVVQVLMKVIPGMTVDNAFDIMQEAHINGLAVVIVCGQADVEEHCTQLRGNGLLSSIEPDSGGC</sequence>
<evidence type="ECO:0000313" key="2">
    <source>
        <dbReference type="Proteomes" id="UP001056120"/>
    </source>
</evidence>
<comment type="caution">
    <text evidence="1">The sequence shown here is derived from an EMBL/GenBank/DDBJ whole genome shotgun (WGS) entry which is preliminary data.</text>
</comment>
<name>A0ACB8Z9J8_9ASTR</name>
<reference evidence="2" key="1">
    <citation type="journal article" date="2022" name="Mol. Ecol. Resour.">
        <title>The genomes of chicory, endive, great burdock and yacon provide insights into Asteraceae palaeo-polyploidization history and plant inulin production.</title>
        <authorList>
            <person name="Fan W."/>
            <person name="Wang S."/>
            <person name="Wang H."/>
            <person name="Wang A."/>
            <person name="Jiang F."/>
            <person name="Liu H."/>
            <person name="Zhao H."/>
            <person name="Xu D."/>
            <person name="Zhang Y."/>
        </authorList>
    </citation>
    <scope>NUCLEOTIDE SEQUENCE [LARGE SCALE GENOMIC DNA]</scope>
    <source>
        <strain evidence="2">cv. Yunnan</strain>
    </source>
</reference>
<keyword evidence="2" id="KW-1185">Reference proteome</keyword>
<organism evidence="1 2">
    <name type="scientific">Smallanthus sonchifolius</name>
    <dbReference type="NCBI Taxonomy" id="185202"/>
    <lineage>
        <taxon>Eukaryota</taxon>
        <taxon>Viridiplantae</taxon>
        <taxon>Streptophyta</taxon>
        <taxon>Embryophyta</taxon>
        <taxon>Tracheophyta</taxon>
        <taxon>Spermatophyta</taxon>
        <taxon>Magnoliopsida</taxon>
        <taxon>eudicotyledons</taxon>
        <taxon>Gunneridae</taxon>
        <taxon>Pentapetalae</taxon>
        <taxon>asterids</taxon>
        <taxon>campanulids</taxon>
        <taxon>Asterales</taxon>
        <taxon>Asteraceae</taxon>
        <taxon>Asteroideae</taxon>
        <taxon>Heliantheae alliance</taxon>
        <taxon>Millerieae</taxon>
        <taxon>Smallanthus</taxon>
    </lineage>
</organism>